<dbReference type="OrthoDB" id="10253098at2759"/>
<proteinExistence type="inferred from homology"/>
<dbReference type="Gene3D" id="3.90.360.10">
    <property type="entry name" value="Histone acetyl transferase 1 (HAT1), N-terminal domain"/>
    <property type="match status" value="1"/>
</dbReference>
<dbReference type="GO" id="GO:0000781">
    <property type="term" value="C:chromosome, telomeric region"/>
    <property type="evidence" value="ECO:0007669"/>
    <property type="project" value="GOC"/>
</dbReference>
<dbReference type="GO" id="GO:0004402">
    <property type="term" value="F:histone acetyltransferase activity"/>
    <property type="evidence" value="ECO:0007669"/>
    <property type="project" value="UniProtKB-UniRule"/>
</dbReference>
<evidence type="ECO:0000256" key="7">
    <source>
        <dbReference type="ARBA" id="ARBA00023315"/>
    </source>
</evidence>
<evidence type="ECO:0000256" key="11">
    <source>
        <dbReference type="PIRSR" id="PIRSR038084-2"/>
    </source>
</evidence>
<keyword evidence="7 9" id="KW-0012">Acyltransferase</keyword>
<organism evidence="15 16">
    <name type="scientific">Grifola frondosa</name>
    <name type="common">Maitake</name>
    <name type="synonym">Polyporus frondosus</name>
    <dbReference type="NCBI Taxonomy" id="5627"/>
    <lineage>
        <taxon>Eukaryota</taxon>
        <taxon>Fungi</taxon>
        <taxon>Dikarya</taxon>
        <taxon>Basidiomycota</taxon>
        <taxon>Agaricomycotina</taxon>
        <taxon>Agaricomycetes</taxon>
        <taxon>Polyporales</taxon>
        <taxon>Grifolaceae</taxon>
        <taxon>Grifola</taxon>
    </lineage>
</organism>
<feature type="active site" description="Proton donor/acceptor" evidence="10">
    <location>
        <position position="257"/>
    </location>
</feature>
<comment type="caution">
    <text evidence="15">The sequence shown here is derived from an EMBL/GenBank/DDBJ whole genome shotgun (WGS) entry which is preliminary data.</text>
</comment>
<dbReference type="PIRSF" id="PIRSF038084">
    <property type="entry name" value="HAT-B_cat"/>
    <property type="match status" value="1"/>
</dbReference>
<dbReference type="Pfam" id="PF21184">
    <property type="entry name" value="HAT1_C_fung"/>
    <property type="match status" value="1"/>
</dbReference>
<evidence type="ECO:0000256" key="2">
    <source>
        <dbReference type="ARBA" id="ARBA00010543"/>
    </source>
</evidence>
<evidence type="ECO:0000256" key="12">
    <source>
        <dbReference type="PIRSR" id="PIRSR038084-3"/>
    </source>
</evidence>
<name>A0A1C7MJC3_GRIFR</name>
<gene>
    <name evidence="15" type="primary">HAT1</name>
    <name evidence="15" type="ORF">A0H81_04836</name>
</gene>
<dbReference type="GO" id="GO:0042393">
    <property type="term" value="F:histone binding"/>
    <property type="evidence" value="ECO:0007669"/>
    <property type="project" value="InterPro"/>
</dbReference>
<comment type="subunit">
    <text evidence="9">Component of the HAT-B complex composed of at least HAT1 and HAT2. The HAT-B complex binds to histone H4 tail.</text>
</comment>
<dbReference type="InterPro" id="IPR019467">
    <property type="entry name" value="Hat1_N"/>
</dbReference>
<keyword evidence="9" id="KW-0963">Cytoplasm</keyword>
<evidence type="ECO:0000256" key="13">
    <source>
        <dbReference type="SAM" id="MobiDB-lite"/>
    </source>
</evidence>
<feature type="domain" description="Histone acetyl transferase HAT1 N-terminal" evidence="14">
    <location>
        <begin position="22"/>
        <end position="165"/>
    </location>
</feature>
<keyword evidence="6 9" id="KW-0539">Nucleus</keyword>
<evidence type="ECO:0000256" key="9">
    <source>
        <dbReference type="PIRNR" id="PIRNR038084"/>
    </source>
</evidence>
<dbReference type="STRING" id="5627.A0A1C7MJC3"/>
<evidence type="ECO:0000256" key="4">
    <source>
        <dbReference type="ARBA" id="ARBA00021268"/>
    </source>
</evidence>
<dbReference type="InterPro" id="IPR037113">
    <property type="entry name" value="Hat1_N_sf"/>
</dbReference>
<dbReference type="Pfam" id="PF10394">
    <property type="entry name" value="Hat1_N"/>
    <property type="match status" value="1"/>
</dbReference>
<dbReference type="InterPro" id="IPR016181">
    <property type="entry name" value="Acyl_CoA_acyltransferase"/>
</dbReference>
<dbReference type="GO" id="GO:0005634">
    <property type="term" value="C:nucleus"/>
    <property type="evidence" value="ECO:0007669"/>
    <property type="project" value="UniProtKB-SubCell"/>
</dbReference>
<comment type="catalytic activity">
    <reaction evidence="8 9">
        <text>L-lysyl-[protein] + acetyl-CoA = N(6)-acetyl-L-lysyl-[protein] + CoA + H(+)</text>
        <dbReference type="Rhea" id="RHEA:45948"/>
        <dbReference type="Rhea" id="RHEA-COMP:9752"/>
        <dbReference type="Rhea" id="RHEA-COMP:10731"/>
        <dbReference type="ChEBI" id="CHEBI:15378"/>
        <dbReference type="ChEBI" id="CHEBI:29969"/>
        <dbReference type="ChEBI" id="CHEBI:57287"/>
        <dbReference type="ChEBI" id="CHEBI:57288"/>
        <dbReference type="ChEBI" id="CHEBI:61930"/>
        <dbReference type="EC" id="2.3.1.48"/>
    </reaction>
</comment>
<dbReference type="PANTHER" id="PTHR12046">
    <property type="entry name" value="HISTONE ACETYLTRANSFERASE TYPE B CATALYTIC SUBUNIT"/>
    <property type="match status" value="1"/>
</dbReference>
<evidence type="ECO:0000256" key="5">
    <source>
        <dbReference type="ARBA" id="ARBA00022679"/>
    </source>
</evidence>
<evidence type="ECO:0000313" key="16">
    <source>
        <dbReference type="Proteomes" id="UP000092993"/>
    </source>
</evidence>
<feature type="region of interest" description="Disordered" evidence="13">
    <location>
        <begin position="297"/>
        <end position="319"/>
    </location>
</feature>
<comment type="subcellular location">
    <subcellularLocation>
        <location evidence="9">Cytoplasm</location>
    </subcellularLocation>
    <subcellularLocation>
        <location evidence="1 9">Nucleus</location>
    </subcellularLocation>
</comment>
<feature type="region of interest" description="Interaction with histone H4 N-terminus" evidence="11">
    <location>
        <begin position="206"/>
        <end position="208"/>
    </location>
</feature>
<comment type="function">
    <text evidence="9">Catalytic component of the histone acetylase B (HAT-B) complex. Has intrinsic substrate specificity that modifies lysine in recognition sequence GXGKXG. Involved in DNA double-strand break repair.</text>
</comment>
<dbReference type="AlphaFoldDB" id="A0A1C7MJC3"/>
<feature type="site" description="Interaction with histone H4 N-terminus" evidence="12">
    <location>
        <position position="177"/>
    </location>
</feature>
<evidence type="ECO:0000256" key="6">
    <source>
        <dbReference type="ARBA" id="ARBA00023242"/>
    </source>
</evidence>
<dbReference type="EC" id="2.3.1.48" evidence="3 9"/>
<dbReference type="Gene3D" id="3.40.630.30">
    <property type="match status" value="1"/>
</dbReference>
<evidence type="ECO:0000256" key="10">
    <source>
        <dbReference type="PIRSR" id="PIRSR038084-1"/>
    </source>
</evidence>
<evidence type="ECO:0000256" key="3">
    <source>
        <dbReference type="ARBA" id="ARBA00013184"/>
    </source>
</evidence>
<dbReference type="GO" id="GO:0005737">
    <property type="term" value="C:cytoplasm"/>
    <property type="evidence" value="ECO:0007669"/>
    <property type="project" value="UniProtKB-SubCell"/>
</dbReference>
<sequence>MGSTNPRYPSQLHFILLYPRVIFGEDEKIYGYKDLTIDLKFASGSLAQFLSIKYSEKLPSTSTVDDIEGTLSSFIAPDYHKDEAEFLARVEKDATAFKPFGEKIYSYSRSATSVSSKGKNVAIPQVLSPEDEETVDFEVYHSTWKTPGFREYHRRMQLFILLYIEAGSYISEDDETWEFVVLYEKRKRRSAPDIATYHFVGYSTLYPFYCFPERVRMRISQFVILPPYQQEGHGSALYTAVYRHVLAQPRIAELTVEDPAEAFEDLRDRNDLKMLLANERFMAEAFGSEGVSSGGGKVGGVGKGKGKGKGKASAGKMGPPADRAWLEKWRVELKIASRQFHRLIEMLMLKYLDPMDARVQRAYRLQVKERLYRFNFETLMQLDKEERQQKLEETFRTVRADYLRILGLVH</sequence>
<feature type="region of interest" description="Interaction with histone H4 N-terminus" evidence="11">
    <location>
        <begin position="25"/>
        <end position="27"/>
    </location>
</feature>
<keyword evidence="16" id="KW-1185">Reference proteome</keyword>
<comment type="similarity">
    <text evidence="2 9">Belongs to the HAT1 family.</text>
</comment>
<dbReference type="Gene3D" id="1.10.10.390">
    <property type="match status" value="1"/>
</dbReference>
<reference evidence="15 16" key="1">
    <citation type="submission" date="2016-03" db="EMBL/GenBank/DDBJ databases">
        <title>Whole genome sequencing of Grifola frondosa 9006-11.</title>
        <authorList>
            <person name="Min B."/>
            <person name="Park H."/>
            <person name="Kim J.-G."/>
            <person name="Cho H."/>
            <person name="Oh Y.-L."/>
            <person name="Kong W.-S."/>
            <person name="Choi I.-G."/>
        </authorList>
    </citation>
    <scope>NUCLEOTIDE SEQUENCE [LARGE SCALE GENOMIC DNA]</scope>
    <source>
        <strain evidence="15 16">9006-11</strain>
    </source>
</reference>
<dbReference type="EMBL" id="LUGG01000004">
    <property type="protein sequence ID" value="OBZ75134.1"/>
    <property type="molecule type" value="Genomic_DNA"/>
</dbReference>
<feature type="binding site" evidence="11">
    <location>
        <begin position="229"/>
        <end position="235"/>
    </location>
    <ligand>
        <name>acetyl-CoA</name>
        <dbReference type="ChEBI" id="CHEBI:57288"/>
    </ligand>
</feature>
<dbReference type="InterPro" id="IPR013523">
    <property type="entry name" value="Hist_AcTrfase_HAT1_C"/>
</dbReference>
<protein>
    <recommendedName>
        <fullName evidence="4 9">Histone acetyltransferase type B catalytic subunit</fullName>
        <ecNumber evidence="3 9">2.3.1.48</ecNumber>
    </recommendedName>
</protein>
<evidence type="ECO:0000256" key="8">
    <source>
        <dbReference type="ARBA" id="ARBA00048017"/>
    </source>
</evidence>
<keyword evidence="5 9" id="KW-0808">Transferase</keyword>
<dbReference type="InterPro" id="IPR017380">
    <property type="entry name" value="Hist_AcTrfase_B-typ_cat-su"/>
</dbReference>
<accession>A0A1C7MJC3</accession>
<feature type="binding site" evidence="11">
    <location>
        <begin position="222"/>
        <end position="224"/>
    </location>
    <ligand>
        <name>acetyl-CoA</name>
        <dbReference type="ChEBI" id="CHEBI:57288"/>
    </ligand>
</feature>
<dbReference type="GO" id="GO:0031509">
    <property type="term" value="P:subtelomeric heterochromatin formation"/>
    <property type="evidence" value="ECO:0007669"/>
    <property type="project" value="InterPro"/>
</dbReference>
<evidence type="ECO:0000256" key="1">
    <source>
        <dbReference type="ARBA" id="ARBA00004123"/>
    </source>
</evidence>
<evidence type="ECO:0000313" key="15">
    <source>
        <dbReference type="EMBL" id="OBZ75134.1"/>
    </source>
</evidence>
<evidence type="ECO:0000259" key="14">
    <source>
        <dbReference type="Pfam" id="PF10394"/>
    </source>
</evidence>
<dbReference type="SUPFAM" id="SSF55729">
    <property type="entry name" value="Acyl-CoA N-acyltransferases (Nat)"/>
    <property type="match status" value="1"/>
</dbReference>
<dbReference type="Proteomes" id="UP000092993">
    <property type="component" value="Unassembled WGS sequence"/>
</dbReference>
<feature type="binding site" evidence="11">
    <location>
        <position position="269"/>
    </location>
    <ligand>
        <name>acetyl-CoA</name>
        <dbReference type="ChEBI" id="CHEBI:57288"/>
    </ligand>
</feature>
<dbReference type="OMA" id="WTCDAND"/>